<dbReference type="PROSITE" id="PS01117">
    <property type="entry name" value="HTH_MARR_1"/>
    <property type="match status" value="1"/>
</dbReference>
<evidence type="ECO:0000259" key="4">
    <source>
        <dbReference type="PROSITE" id="PS50995"/>
    </source>
</evidence>
<dbReference type="SUPFAM" id="SSF46785">
    <property type="entry name" value="Winged helix' DNA-binding domain"/>
    <property type="match status" value="1"/>
</dbReference>
<keyword evidence="6" id="KW-1185">Reference proteome</keyword>
<dbReference type="Pfam" id="PF12802">
    <property type="entry name" value="MarR_2"/>
    <property type="match status" value="1"/>
</dbReference>
<dbReference type="AlphaFoldDB" id="A0A1I2U7W7"/>
<dbReference type="InterPro" id="IPR036390">
    <property type="entry name" value="WH_DNA-bd_sf"/>
</dbReference>
<protein>
    <submittedName>
        <fullName evidence="5">DNA-binding transcriptional regulator, MarR family</fullName>
    </submittedName>
</protein>
<name>A0A1I2U7W7_9CORY</name>
<gene>
    <name evidence="5" type="ORF">SAMN05660282_01765</name>
</gene>
<sequence>MWCIVSENKDLPIVSSELRSVLRQGSYVMRLLDHGDSLLTTRNLATLNTLANRPLSVSWIARINGFTQAAASQLVNRLEADGLVMRRTDPQDRRGVLVEVTPKGHESRLIEAQRRNSALKEYLQDLNDEELHKLREALPLLNRVFSACIAEWTPPEMVPPAAPDNY</sequence>
<dbReference type="STRING" id="185761.SAMN05660282_01765"/>
<dbReference type="EMBL" id="FOPJ01000012">
    <property type="protein sequence ID" value="SFG73178.1"/>
    <property type="molecule type" value="Genomic_DNA"/>
</dbReference>
<dbReference type="Gene3D" id="1.10.10.10">
    <property type="entry name" value="Winged helix-like DNA-binding domain superfamily/Winged helix DNA-binding domain"/>
    <property type="match status" value="1"/>
</dbReference>
<keyword evidence="3" id="KW-0804">Transcription</keyword>
<dbReference type="InterPro" id="IPR039422">
    <property type="entry name" value="MarR/SlyA-like"/>
</dbReference>
<reference evidence="5 6" key="1">
    <citation type="submission" date="2016-10" db="EMBL/GenBank/DDBJ databases">
        <authorList>
            <person name="de Groot N.N."/>
        </authorList>
    </citation>
    <scope>NUCLEOTIDE SEQUENCE [LARGE SCALE GENOMIC DNA]</scope>
    <source>
        <strain>J11</strain>
        <strain evidence="6">PG 39</strain>
    </source>
</reference>
<organism evidence="5 6">
    <name type="scientific">Corynebacterium spheniscorum</name>
    <dbReference type="NCBI Taxonomy" id="185761"/>
    <lineage>
        <taxon>Bacteria</taxon>
        <taxon>Bacillati</taxon>
        <taxon>Actinomycetota</taxon>
        <taxon>Actinomycetes</taxon>
        <taxon>Mycobacteriales</taxon>
        <taxon>Corynebacteriaceae</taxon>
        <taxon>Corynebacterium</taxon>
    </lineage>
</organism>
<dbReference type="PRINTS" id="PR00598">
    <property type="entry name" value="HTHMARR"/>
</dbReference>
<evidence type="ECO:0000313" key="6">
    <source>
        <dbReference type="Proteomes" id="UP000199065"/>
    </source>
</evidence>
<keyword evidence="2 5" id="KW-0238">DNA-binding</keyword>
<dbReference type="SMART" id="SM00347">
    <property type="entry name" value="HTH_MARR"/>
    <property type="match status" value="1"/>
</dbReference>
<dbReference type="PROSITE" id="PS50995">
    <property type="entry name" value="HTH_MARR_2"/>
    <property type="match status" value="1"/>
</dbReference>
<evidence type="ECO:0000256" key="1">
    <source>
        <dbReference type="ARBA" id="ARBA00023015"/>
    </source>
</evidence>
<feature type="domain" description="HTH marR-type" evidence="4">
    <location>
        <begin position="15"/>
        <end position="146"/>
    </location>
</feature>
<accession>A0A1I2U7W7</accession>
<dbReference type="PANTHER" id="PTHR33164">
    <property type="entry name" value="TRANSCRIPTIONAL REGULATOR, MARR FAMILY"/>
    <property type="match status" value="1"/>
</dbReference>
<keyword evidence="1" id="KW-0805">Transcription regulation</keyword>
<dbReference type="GO" id="GO:0003700">
    <property type="term" value="F:DNA-binding transcription factor activity"/>
    <property type="evidence" value="ECO:0007669"/>
    <property type="project" value="InterPro"/>
</dbReference>
<dbReference type="GO" id="GO:0003677">
    <property type="term" value="F:DNA binding"/>
    <property type="evidence" value="ECO:0007669"/>
    <property type="project" value="UniProtKB-KW"/>
</dbReference>
<evidence type="ECO:0000256" key="3">
    <source>
        <dbReference type="ARBA" id="ARBA00023163"/>
    </source>
</evidence>
<proteinExistence type="predicted"/>
<dbReference type="Proteomes" id="UP000199065">
    <property type="component" value="Unassembled WGS sequence"/>
</dbReference>
<dbReference type="InterPro" id="IPR036388">
    <property type="entry name" value="WH-like_DNA-bd_sf"/>
</dbReference>
<evidence type="ECO:0000313" key="5">
    <source>
        <dbReference type="EMBL" id="SFG73178.1"/>
    </source>
</evidence>
<dbReference type="InterPro" id="IPR023187">
    <property type="entry name" value="Tscrpt_reg_MarR-type_CS"/>
</dbReference>
<dbReference type="GO" id="GO:0006950">
    <property type="term" value="P:response to stress"/>
    <property type="evidence" value="ECO:0007669"/>
    <property type="project" value="TreeGrafter"/>
</dbReference>
<evidence type="ECO:0000256" key="2">
    <source>
        <dbReference type="ARBA" id="ARBA00023125"/>
    </source>
</evidence>
<dbReference type="OrthoDB" id="69852at2"/>
<dbReference type="PANTHER" id="PTHR33164:SF99">
    <property type="entry name" value="MARR FAMILY REGULATORY PROTEIN"/>
    <property type="match status" value="1"/>
</dbReference>
<dbReference type="InterPro" id="IPR000835">
    <property type="entry name" value="HTH_MarR-typ"/>
</dbReference>